<dbReference type="Proteomes" id="UP001233172">
    <property type="component" value="Unassembled WGS sequence"/>
</dbReference>
<comment type="caution">
    <text evidence="1">The sequence shown here is derived from an EMBL/GenBank/DDBJ whole genome shotgun (WGS) entry which is preliminary data.</text>
</comment>
<feature type="non-terminal residue" evidence="1">
    <location>
        <position position="1"/>
    </location>
</feature>
<accession>A0AAD8AZH3</accession>
<gene>
    <name evidence="1" type="ORF">Bpfe_025320</name>
</gene>
<protein>
    <submittedName>
        <fullName evidence="1">Uncharacterized protein</fullName>
    </submittedName>
</protein>
<evidence type="ECO:0000313" key="2">
    <source>
        <dbReference type="Proteomes" id="UP001233172"/>
    </source>
</evidence>
<reference evidence="1" key="1">
    <citation type="journal article" date="2023" name="PLoS Negl. Trop. Dis.">
        <title>A genome sequence for Biomphalaria pfeifferi, the major vector snail for the human-infecting parasite Schistosoma mansoni.</title>
        <authorList>
            <person name="Bu L."/>
            <person name="Lu L."/>
            <person name="Laidemitt M.R."/>
            <person name="Zhang S.M."/>
            <person name="Mutuku M."/>
            <person name="Mkoji G."/>
            <person name="Steinauer M."/>
            <person name="Loker E.S."/>
        </authorList>
    </citation>
    <scope>NUCLEOTIDE SEQUENCE</scope>
    <source>
        <strain evidence="1">KasaAsao</strain>
    </source>
</reference>
<dbReference type="EMBL" id="JASAOG010000183">
    <property type="protein sequence ID" value="KAK0045311.1"/>
    <property type="molecule type" value="Genomic_DNA"/>
</dbReference>
<name>A0AAD8AZH3_BIOPF</name>
<dbReference type="AlphaFoldDB" id="A0AAD8AZH3"/>
<organism evidence="1 2">
    <name type="scientific">Biomphalaria pfeifferi</name>
    <name type="common">Bloodfluke planorb</name>
    <name type="synonym">Freshwater snail</name>
    <dbReference type="NCBI Taxonomy" id="112525"/>
    <lineage>
        <taxon>Eukaryota</taxon>
        <taxon>Metazoa</taxon>
        <taxon>Spiralia</taxon>
        <taxon>Lophotrochozoa</taxon>
        <taxon>Mollusca</taxon>
        <taxon>Gastropoda</taxon>
        <taxon>Heterobranchia</taxon>
        <taxon>Euthyneura</taxon>
        <taxon>Panpulmonata</taxon>
        <taxon>Hygrophila</taxon>
        <taxon>Lymnaeoidea</taxon>
        <taxon>Planorbidae</taxon>
        <taxon>Biomphalaria</taxon>
    </lineage>
</organism>
<keyword evidence="2" id="KW-1185">Reference proteome</keyword>
<reference evidence="1" key="2">
    <citation type="submission" date="2023-04" db="EMBL/GenBank/DDBJ databases">
        <authorList>
            <person name="Bu L."/>
            <person name="Lu L."/>
            <person name="Laidemitt M.R."/>
            <person name="Zhang S.M."/>
            <person name="Mutuku M."/>
            <person name="Mkoji G."/>
            <person name="Steinauer M."/>
            <person name="Loker E.S."/>
        </authorList>
    </citation>
    <scope>NUCLEOTIDE SEQUENCE</scope>
    <source>
        <strain evidence="1">KasaAsao</strain>
        <tissue evidence="1">Whole Snail</tissue>
    </source>
</reference>
<evidence type="ECO:0000313" key="1">
    <source>
        <dbReference type="EMBL" id="KAK0045311.1"/>
    </source>
</evidence>
<sequence length="62" mass="6791">AAKDLENVEGTKDTRDLSLNEYLSSPLSRRFNENLIRKRGNFWKTVGTVAKVAGVAAAILGK</sequence>
<proteinExistence type="predicted"/>